<dbReference type="Pfam" id="PF01399">
    <property type="entry name" value="PCI"/>
    <property type="match status" value="1"/>
</dbReference>
<gene>
    <name evidence="6" type="ORF">OAUR00152_LOCUS9025</name>
</gene>
<evidence type="ECO:0000313" key="6">
    <source>
        <dbReference type="EMBL" id="CAE2222801.1"/>
    </source>
</evidence>
<feature type="region of interest" description="Disordered" evidence="4">
    <location>
        <begin position="1"/>
        <end position="43"/>
    </location>
</feature>
<dbReference type="InterPro" id="IPR036390">
    <property type="entry name" value="WH_DNA-bd_sf"/>
</dbReference>
<dbReference type="PROSITE" id="PS50250">
    <property type="entry name" value="PCI"/>
    <property type="match status" value="1"/>
</dbReference>
<dbReference type="InterPro" id="IPR040773">
    <property type="entry name" value="Rpn6_N"/>
</dbReference>
<dbReference type="InterPro" id="IPR011990">
    <property type="entry name" value="TPR-like_helical_dom_sf"/>
</dbReference>
<dbReference type="AlphaFoldDB" id="A0A7S4I9U9"/>
<dbReference type="SMART" id="SM00088">
    <property type="entry name" value="PINT"/>
    <property type="match status" value="1"/>
</dbReference>
<protein>
    <recommendedName>
        <fullName evidence="5">PCI domain-containing protein</fullName>
    </recommendedName>
</protein>
<accession>A0A7S4I9U9</accession>
<comment type="similarity">
    <text evidence="1">Belongs to the proteasome subunit S9 family.</text>
</comment>
<dbReference type="GO" id="GO:0000502">
    <property type="term" value="C:proteasome complex"/>
    <property type="evidence" value="ECO:0007669"/>
    <property type="project" value="UniProtKB-KW"/>
</dbReference>
<dbReference type="EMBL" id="HBKQ01013137">
    <property type="protein sequence ID" value="CAE2222801.1"/>
    <property type="molecule type" value="Transcribed_RNA"/>
</dbReference>
<evidence type="ECO:0000259" key="5">
    <source>
        <dbReference type="PROSITE" id="PS50250"/>
    </source>
</evidence>
<dbReference type="SMART" id="SM00753">
    <property type="entry name" value="PAM"/>
    <property type="match status" value="1"/>
</dbReference>
<evidence type="ECO:0000256" key="3">
    <source>
        <dbReference type="ARBA" id="ARBA00062507"/>
    </source>
</evidence>
<organism evidence="6">
    <name type="scientific">Odontella aurita</name>
    <dbReference type="NCBI Taxonomy" id="265563"/>
    <lineage>
        <taxon>Eukaryota</taxon>
        <taxon>Sar</taxon>
        <taxon>Stramenopiles</taxon>
        <taxon>Ochrophyta</taxon>
        <taxon>Bacillariophyta</taxon>
        <taxon>Mediophyceae</taxon>
        <taxon>Biddulphiophycidae</taxon>
        <taxon>Eupodiscales</taxon>
        <taxon>Odontellaceae</taxon>
        <taxon>Odontella</taxon>
    </lineage>
</organism>
<dbReference type="Gene3D" id="1.25.40.570">
    <property type="match status" value="1"/>
</dbReference>
<proteinExistence type="inferred from homology"/>
<keyword evidence="2" id="KW-0647">Proteasome</keyword>
<dbReference type="InterPro" id="IPR050871">
    <property type="entry name" value="26S_Proteasome/COP9_Components"/>
</dbReference>
<sequence length="485" mass="54140">MSNSNDGDAMEVDATPPPEAEAQPKPTEETLEEDEEEEKVSDLVELLESTEDDTLSAEAQIPILSSILTEPEKRYGPKATSVKERSIYALARSYCASERYDDVVDLLTGDVCRGFFDNVTKAKCAKVVRAVLDVVCSLAPEQLDMQAKICRNIVSWCQAEKRTFLRQRVEAKLAAILYEQDKYGEALTLIDNLLVELKKLDDKQLLVETHLVESKIHHGLRNVAKAKAALTASRTCANAIYVAPALQSSIDLMSGVLHCEERDYNTAHSYFLEAFEQLDQLDDRERAVPCLKYMMLCRILDSLTKALKLSAMGGVGAKSDRSEVDLAGMISGKQGVKYAGKDIEAMQAIAAAATRRSLKEFEETTEKYQHELQDDLLIKHHLGILNEQLLESNLIRIIEPYMCVEISHIAKLIEMPLPVVEKKLSQMILDGKFNGILDQGKGQLIVYEDSEKDMAMEKGLDVIGNMDKVVSSLFLRSRALRTMMV</sequence>
<evidence type="ECO:0000256" key="4">
    <source>
        <dbReference type="SAM" id="MobiDB-lite"/>
    </source>
</evidence>
<dbReference type="InterPro" id="IPR000717">
    <property type="entry name" value="PCI_dom"/>
</dbReference>
<dbReference type="Pfam" id="PF18055">
    <property type="entry name" value="RPN6_N"/>
    <property type="match status" value="1"/>
</dbReference>
<dbReference type="PANTHER" id="PTHR10678">
    <property type="entry name" value="26S PROTEASOME NON-ATPASE REGULATORY SUBUNIT 11/COP9 SIGNALOSOME COMPLEX SUBUNIT 2"/>
    <property type="match status" value="1"/>
</dbReference>
<reference evidence="6" key="1">
    <citation type="submission" date="2021-01" db="EMBL/GenBank/DDBJ databases">
        <authorList>
            <person name="Corre E."/>
            <person name="Pelletier E."/>
            <person name="Niang G."/>
            <person name="Scheremetjew M."/>
            <person name="Finn R."/>
            <person name="Kale V."/>
            <person name="Holt S."/>
            <person name="Cochrane G."/>
            <person name="Meng A."/>
            <person name="Brown T."/>
            <person name="Cohen L."/>
        </authorList>
    </citation>
    <scope>NUCLEOTIDE SEQUENCE</scope>
    <source>
        <strain evidence="6">Isolate 1302-5</strain>
    </source>
</reference>
<feature type="domain" description="PCI" evidence="5">
    <location>
        <begin position="267"/>
        <end position="451"/>
    </location>
</feature>
<feature type="compositionally biased region" description="Acidic residues" evidence="4">
    <location>
        <begin position="29"/>
        <end position="39"/>
    </location>
</feature>
<evidence type="ECO:0000256" key="1">
    <source>
        <dbReference type="ARBA" id="ARBA00007454"/>
    </source>
</evidence>
<dbReference type="SUPFAM" id="SSF48452">
    <property type="entry name" value="TPR-like"/>
    <property type="match status" value="1"/>
</dbReference>
<evidence type="ECO:0000256" key="2">
    <source>
        <dbReference type="ARBA" id="ARBA00022942"/>
    </source>
</evidence>
<name>A0A7S4I9U9_9STRA</name>
<dbReference type="FunFam" id="1.25.40.570:FF:000016">
    <property type="entry name" value="26S proteasome regulatory subunit"/>
    <property type="match status" value="1"/>
</dbReference>
<comment type="subunit">
    <text evidence="3">Component of the lid subcomplex of the 19S proteasome regulatory particle complex (also named PA700 complex). The 26S proteasome consists of a 20S proteasome core and two 19S regulatory subunits.</text>
</comment>
<dbReference type="SUPFAM" id="SSF46785">
    <property type="entry name" value="Winged helix' DNA-binding domain"/>
    <property type="match status" value="1"/>
</dbReference>